<dbReference type="RefSeq" id="WP_106137707.1">
    <property type="nucleotide sequence ID" value="NZ_PVTE01000007.1"/>
</dbReference>
<dbReference type="InterPro" id="IPR017853">
    <property type="entry name" value="GH"/>
</dbReference>
<organism evidence="2 3">
    <name type="scientific">Spirosoma oryzae</name>
    <dbReference type="NCBI Taxonomy" id="1469603"/>
    <lineage>
        <taxon>Bacteria</taxon>
        <taxon>Pseudomonadati</taxon>
        <taxon>Bacteroidota</taxon>
        <taxon>Cytophagia</taxon>
        <taxon>Cytophagales</taxon>
        <taxon>Cytophagaceae</taxon>
        <taxon>Spirosoma</taxon>
    </lineage>
</organism>
<sequence>MRFFVWVVGVVSLLLVSSCREKTGRTVPASAPVRIEQRGNSAVLLRHGQPYFIRGAGGHIHLDRLKACGGNSIRVWDDLDAGAVLDDAQRRGMTVMLGIWVERETDGFDYNDREAVARQYERVRRTVLKYKNHPALLLWCMGNEWAQDATNFAVFDEVNRLTALVHELDPGHPITTAISPDSGRSIWLVRERCPELDILSVNAYGVMAQLRQFLDEGGWTKPYLISEFGPKGYWEVPLTPWKTPIEPLPQAKTTFVQQTYQQYIGSRPPGCLGAYMFFWGSKQEETHTWFSFFDDNGRESALVGLSQELWTGKRPANRAPTIRAIQTDGKPVSYAVLAPATQHRVRVLATDPEGDSLTYYWQIKPSAQHTSDYTDTSLPALTGLMQSATAVATTFRAPRQPGAYRLFIDVYDTHNHVASANLSFLVN</sequence>
<gene>
    <name evidence="2" type="ORF">CLV58_107176</name>
</gene>
<dbReference type="Pfam" id="PF02836">
    <property type="entry name" value="Glyco_hydro_2_C"/>
    <property type="match status" value="1"/>
</dbReference>
<evidence type="ECO:0000313" key="2">
    <source>
        <dbReference type="EMBL" id="PRY40082.1"/>
    </source>
</evidence>
<accession>A0A2T0T348</accession>
<evidence type="ECO:0000259" key="1">
    <source>
        <dbReference type="Pfam" id="PF02836"/>
    </source>
</evidence>
<evidence type="ECO:0000313" key="3">
    <source>
        <dbReference type="Proteomes" id="UP000238375"/>
    </source>
</evidence>
<dbReference type="InterPro" id="IPR006103">
    <property type="entry name" value="Glyco_hydro_2_cat"/>
</dbReference>
<dbReference type="Gene3D" id="3.20.20.80">
    <property type="entry name" value="Glycosidases"/>
    <property type="match status" value="1"/>
</dbReference>
<dbReference type="AlphaFoldDB" id="A0A2T0T348"/>
<dbReference type="OrthoDB" id="9801077at2"/>
<reference evidence="2 3" key="1">
    <citation type="submission" date="2018-03" db="EMBL/GenBank/DDBJ databases">
        <title>Genomic Encyclopedia of Archaeal and Bacterial Type Strains, Phase II (KMG-II): from individual species to whole genera.</title>
        <authorList>
            <person name="Goeker M."/>
        </authorList>
    </citation>
    <scope>NUCLEOTIDE SEQUENCE [LARGE SCALE GENOMIC DNA]</scope>
    <source>
        <strain evidence="2 3">DSM 28354</strain>
    </source>
</reference>
<keyword evidence="3" id="KW-1185">Reference proteome</keyword>
<dbReference type="SUPFAM" id="SSF51445">
    <property type="entry name" value="(Trans)glycosidases"/>
    <property type="match status" value="1"/>
</dbReference>
<dbReference type="Proteomes" id="UP000238375">
    <property type="component" value="Unassembled WGS sequence"/>
</dbReference>
<keyword evidence="2" id="KW-0378">Hydrolase</keyword>
<name>A0A2T0T348_9BACT</name>
<dbReference type="GO" id="GO:0005975">
    <property type="term" value="P:carbohydrate metabolic process"/>
    <property type="evidence" value="ECO:0007669"/>
    <property type="project" value="InterPro"/>
</dbReference>
<proteinExistence type="predicted"/>
<comment type="caution">
    <text evidence="2">The sequence shown here is derived from an EMBL/GenBank/DDBJ whole genome shotgun (WGS) entry which is preliminary data.</text>
</comment>
<dbReference type="EMBL" id="PVTE01000007">
    <property type="protein sequence ID" value="PRY40082.1"/>
    <property type="molecule type" value="Genomic_DNA"/>
</dbReference>
<feature type="domain" description="Glycoside hydrolase family 2 catalytic" evidence="1">
    <location>
        <begin position="110"/>
        <end position="229"/>
    </location>
</feature>
<dbReference type="PROSITE" id="PS51257">
    <property type="entry name" value="PROKAR_LIPOPROTEIN"/>
    <property type="match status" value="1"/>
</dbReference>
<dbReference type="GO" id="GO:0004553">
    <property type="term" value="F:hydrolase activity, hydrolyzing O-glycosyl compounds"/>
    <property type="evidence" value="ECO:0007669"/>
    <property type="project" value="InterPro"/>
</dbReference>
<protein>
    <submittedName>
        <fullName evidence="2">Glycosyl hydrolase family 2</fullName>
    </submittedName>
</protein>